<reference evidence="2" key="1">
    <citation type="journal article" date="2022" name="Mol. Ecol. Resour.">
        <title>The genomes of chicory, endive, great burdock and yacon provide insights into Asteraceae palaeo-polyploidization history and plant inulin production.</title>
        <authorList>
            <person name="Fan W."/>
            <person name="Wang S."/>
            <person name="Wang H."/>
            <person name="Wang A."/>
            <person name="Jiang F."/>
            <person name="Liu H."/>
            <person name="Zhao H."/>
            <person name="Xu D."/>
            <person name="Zhang Y."/>
        </authorList>
    </citation>
    <scope>NUCLEOTIDE SEQUENCE [LARGE SCALE GENOMIC DNA]</scope>
    <source>
        <strain evidence="2">cv. Yunnan</strain>
    </source>
</reference>
<protein>
    <submittedName>
        <fullName evidence="1">Uncharacterized protein</fullName>
    </submittedName>
</protein>
<evidence type="ECO:0000313" key="1">
    <source>
        <dbReference type="EMBL" id="KAI3732180.1"/>
    </source>
</evidence>
<organism evidence="1 2">
    <name type="scientific">Smallanthus sonchifolius</name>
    <dbReference type="NCBI Taxonomy" id="185202"/>
    <lineage>
        <taxon>Eukaryota</taxon>
        <taxon>Viridiplantae</taxon>
        <taxon>Streptophyta</taxon>
        <taxon>Embryophyta</taxon>
        <taxon>Tracheophyta</taxon>
        <taxon>Spermatophyta</taxon>
        <taxon>Magnoliopsida</taxon>
        <taxon>eudicotyledons</taxon>
        <taxon>Gunneridae</taxon>
        <taxon>Pentapetalae</taxon>
        <taxon>asterids</taxon>
        <taxon>campanulids</taxon>
        <taxon>Asterales</taxon>
        <taxon>Asteraceae</taxon>
        <taxon>Asteroideae</taxon>
        <taxon>Heliantheae alliance</taxon>
        <taxon>Millerieae</taxon>
        <taxon>Smallanthus</taxon>
    </lineage>
</organism>
<accession>A0ACB9CD69</accession>
<evidence type="ECO:0000313" key="2">
    <source>
        <dbReference type="Proteomes" id="UP001056120"/>
    </source>
</evidence>
<dbReference type="EMBL" id="CM042038">
    <property type="protein sequence ID" value="KAI3732180.1"/>
    <property type="molecule type" value="Genomic_DNA"/>
</dbReference>
<name>A0ACB9CD69_9ASTR</name>
<dbReference type="Proteomes" id="UP001056120">
    <property type="component" value="Linkage Group LG21"/>
</dbReference>
<gene>
    <name evidence="1" type="ORF">L1987_63379</name>
</gene>
<comment type="caution">
    <text evidence="1">The sequence shown here is derived from an EMBL/GenBank/DDBJ whole genome shotgun (WGS) entry which is preliminary data.</text>
</comment>
<proteinExistence type="predicted"/>
<sequence>MANFHSLLSSSGYENTPSLYVGGLKVMLVFKDRNIAMNFMNREYELWGKALVSVNLWEGQYIPFDRLACLKVVGVPLLLRDDTLQVLLDNETVEPPINLHA</sequence>
<reference evidence="1 2" key="2">
    <citation type="journal article" date="2022" name="Mol. Ecol. Resour.">
        <title>The genomes of chicory, endive, great burdock and yacon provide insights into Asteraceae paleo-polyploidization history and plant inulin production.</title>
        <authorList>
            <person name="Fan W."/>
            <person name="Wang S."/>
            <person name="Wang H."/>
            <person name="Wang A."/>
            <person name="Jiang F."/>
            <person name="Liu H."/>
            <person name="Zhao H."/>
            <person name="Xu D."/>
            <person name="Zhang Y."/>
        </authorList>
    </citation>
    <scope>NUCLEOTIDE SEQUENCE [LARGE SCALE GENOMIC DNA]</scope>
    <source>
        <strain evidence="2">cv. Yunnan</strain>
        <tissue evidence="1">Leaves</tissue>
    </source>
</reference>
<keyword evidence="2" id="KW-1185">Reference proteome</keyword>